<sequence>MKRIKVMKVGRNILMALIGCYIMIGLLKPIFSASADEFYADLFQSPNDYDLYLMASRDFKKSRRKVSESLIPLLVECLKSEERTLTNLGEHKNDRFVNLSLISKRHRYDLAFKWRIDAGSAYITAVERKVDLRDNDIVNLSSFGKLGGNCFHEILTQIL</sequence>
<evidence type="ECO:0000313" key="3">
    <source>
        <dbReference type="Proteomes" id="UP001169491"/>
    </source>
</evidence>
<evidence type="ECO:0000313" key="4">
    <source>
        <dbReference type="Proteomes" id="UP001169492"/>
    </source>
</evidence>
<dbReference type="EMBL" id="JAGGJB010000006">
    <property type="protein sequence ID" value="MDN7125291.1"/>
    <property type="molecule type" value="Genomic_DNA"/>
</dbReference>
<keyword evidence="3" id="KW-1185">Reference proteome</keyword>
<dbReference type="Proteomes" id="UP001169491">
    <property type="component" value="Unassembled WGS sequence"/>
</dbReference>
<reference evidence="3 4" key="1">
    <citation type="submission" date="2021-03" db="EMBL/GenBank/DDBJ databases">
        <title>Pseudidiomarina terrestris, a new bacterium isolated from saline soil.</title>
        <authorList>
            <person name="Galisteo C."/>
            <person name="De La Haba R."/>
            <person name="Sanchez-Porro C."/>
            <person name="Ventosa A."/>
        </authorList>
    </citation>
    <scope>NUCLEOTIDE SEQUENCE [LARGE SCALE GENOMIC DNA]</scope>
    <source>
        <strain evidence="1 4">1APP75-32.1</strain>
        <strain evidence="3">1APR75-15</strain>
        <strain evidence="2">1ASR75-15</strain>
    </source>
</reference>
<dbReference type="EMBL" id="JAGGJC010000004">
    <property type="protein sequence ID" value="MDN7130050.1"/>
    <property type="molecule type" value="Genomic_DNA"/>
</dbReference>
<organism evidence="1 4">
    <name type="scientific">Pseudidiomarina terrestris</name>
    <dbReference type="NCBI Taxonomy" id="2820060"/>
    <lineage>
        <taxon>Bacteria</taxon>
        <taxon>Pseudomonadati</taxon>
        <taxon>Pseudomonadota</taxon>
        <taxon>Gammaproteobacteria</taxon>
        <taxon>Alteromonadales</taxon>
        <taxon>Idiomarinaceae</taxon>
        <taxon>Pseudidiomarina</taxon>
    </lineage>
</organism>
<dbReference type="AlphaFoldDB" id="A0AAW7QYM7"/>
<evidence type="ECO:0000313" key="1">
    <source>
        <dbReference type="EMBL" id="MDN7125291.1"/>
    </source>
</evidence>
<protein>
    <submittedName>
        <fullName evidence="1">Uncharacterized protein</fullName>
    </submittedName>
</protein>
<proteinExistence type="predicted"/>
<dbReference type="RefSeq" id="WP_301774937.1">
    <property type="nucleotide sequence ID" value="NZ_JAGGJB010000006.1"/>
</dbReference>
<evidence type="ECO:0000313" key="2">
    <source>
        <dbReference type="EMBL" id="MDN7130050.1"/>
    </source>
</evidence>
<name>A0AAW7QYM7_9GAMM</name>
<accession>A0AAW7QYM7</accession>
<comment type="caution">
    <text evidence="1">The sequence shown here is derived from an EMBL/GenBank/DDBJ whole genome shotgun (WGS) entry which is preliminary data.</text>
</comment>
<gene>
    <name evidence="1" type="ORF">J6I90_10400</name>
    <name evidence="2" type="ORF">J6I92_09220</name>
</gene>
<dbReference type="Proteomes" id="UP001169492">
    <property type="component" value="Unassembled WGS sequence"/>
</dbReference>